<gene>
    <name evidence="1" type="ordered locus">MCRO_0504</name>
</gene>
<dbReference type="STRING" id="512564.MCRO_0504"/>
<reference key="2">
    <citation type="submission" date="2010-03" db="EMBL/GenBank/DDBJ databases">
        <authorList>
            <person name="Ma Z."/>
            <person name="Wang X."/>
            <person name="Liu H."/>
        </authorList>
    </citation>
    <scope>NUCLEOTIDE SEQUENCE</scope>
    <source>
        <strain>MP145</strain>
    </source>
</reference>
<keyword evidence="2" id="KW-1185">Reference proteome</keyword>
<dbReference type="Proteomes" id="UP000001845">
    <property type="component" value="Chromosome"/>
</dbReference>
<dbReference type="KEGG" id="mcd:MCRO_0504"/>
<dbReference type="EMBL" id="CP001991">
    <property type="protein sequence ID" value="ADE20022.1"/>
    <property type="molecule type" value="Genomic_DNA"/>
</dbReference>
<sequence length="58" mass="6863">MKKLANSLHQFPFWSIKTSFNYGVSGVIYTLLKYKELIDNNFGYFHSLFNVHTNLLYV</sequence>
<reference evidence="2" key="1">
    <citation type="submission" date="2010-03" db="EMBL/GenBank/DDBJ databases">
        <title>The complete genome of Mycoplasma crocodyli MP145.</title>
        <authorList>
            <person name="Glass J.I."/>
            <person name="Durkin A.S."/>
            <person name="Hostetler J."/>
            <person name="Jackson J."/>
            <person name="Johnson J."/>
            <person name="May M.A."/>
            <person name="Paralanov V."/>
            <person name="Radune D."/>
            <person name="Szczypinski B."/>
            <person name="Brown D.R."/>
        </authorList>
    </citation>
    <scope>NUCLEOTIDE SEQUENCE [LARGE SCALE GENOMIC DNA]</scope>
    <source>
        <strain evidence="2">ATCC 51981 / MP145</strain>
    </source>
</reference>
<accession>D5E5T3</accession>
<dbReference type="HOGENOM" id="CLU_2974536_0_0_14"/>
<evidence type="ECO:0000313" key="2">
    <source>
        <dbReference type="Proteomes" id="UP000001845"/>
    </source>
</evidence>
<proteinExistence type="predicted"/>
<evidence type="ECO:0000313" key="1">
    <source>
        <dbReference type="EMBL" id="ADE20022.1"/>
    </source>
</evidence>
<dbReference type="AlphaFoldDB" id="D5E5T3"/>
<organism evidence="1 2">
    <name type="scientific">Mycoplasma crocodyli (strain ATCC 51981 / MP145)</name>
    <dbReference type="NCBI Taxonomy" id="512564"/>
    <lineage>
        <taxon>Bacteria</taxon>
        <taxon>Bacillati</taxon>
        <taxon>Mycoplasmatota</taxon>
        <taxon>Mollicutes</taxon>
        <taxon>Mycoplasmataceae</taxon>
        <taxon>Mycoplasma</taxon>
    </lineage>
</organism>
<protein>
    <submittedName>
        <fullName evidence="1">Uncharacterized protein</fullName>
    </submittedName>
</protein>
<name>D5E5T3_MYCCM</name>
<reference evidence="1 2" key="3">
    <citation type="journal article" date="2011" name="J. Bacteriol.">
        <title>Genome sequences of Mycoplasma alligatoris A21JP2T and Mycoplasma crocodyli MP145T.</title>
        <authorList>
            <person name="Brown D.R."/>
            <person name="Farmerie W.G."/>
            <person name="May M."/>
            <person name="Benders G.A."/>
            <person name="Durkin A.S."/>
            <person name="Hlavinka K."/>
            <person name="Hostetler J."/>
            <person name="Jackson J."/>
            <person name="Johnson J."/>
            <person name="Miller R.H."/>
            <person name="Paralanov V."/>
            <person name="Radune D."/>
            <person name="Szczypinski B."/>
            <person name="Glass J.I."/>
        </authorList>
    </citation>
    <scope>NUCLEOTIDE SEQUENCE [LARGE SCALE GENOMIC DNA]</scope>
    <source>
        <strain evidence="2">ATCC 51981 / MP145</strain>
    </source>
</reference>